<evidence type="ECO:0000256" key="1">
    <source>
        <dbReference type="SAM" id="MobiDB-lite"/>
    </source>
</evidence>
<dbReference type="SUPFAM" id="SSF53098">
    <property type="entry name" value="Ribonuclease H-like"/>
    <property type="match status" value="1"/>
</dbReference>
<dbReference type="Pfam" id="PF00075">
    <property type="entry name" value="RNase_H"/>
    <property type="match status" value="1"/>
</dbReference>
<dbReference type="GO" id="GO:0003676">
    <property type="term" value="F:nucleic acid binding"/>
    <property type="evidence" value="ECO:0007669"/>
    <property type="project" value="InterPro"/>
</dbReference>
<protein>
    <submittedName>
        <fullName evidence="3">Ribonuclease HI</fullName>
    </submittedName>
</protein>
<dbReference type="InterPro" id="IPR002156">
    <property type="entry name" value="RNaseH_domain"/>
</dbReference>
<gene>
    <name evidence="3" type="ORF">SAMN05444373_103511</name>
</gene>
<name>A0A1M6HTD4_9FIRM</name>
<organism evidence="3 4">
    <name type="scientific">Thermoclostridium caenicola</name>
    <dbReference type="NCBI Taxonomy" id="659425"/>
    <lineage>
        <taxon>Bacteria</taxon>
        <taxon>Bacillati</taxon>
        <taxon>Bacillota</taxon>
        <taxon>Clostridia</taxon>
        <taxon>Eubacteriales</taxon>
        <taxon>Oscillospiraceae</taxon>
        <taxon>Thermoclostridium</taxon>
    </lineage>
</organism>
<evidence type="ECO:0000313" key="4">
    <source>
        <dbReference type="Proteomes" id="UP000324781"/>
    </source>
</evidence>
<dbReference type="InterPro" id="IPR012337">
    <property type="entry name" value="RNaseH-like_sf"/>
</dbReference>
<dbReference type="AlphaFoldDB" id="A0A1M6HTD4"/>
<reference evidence="3 4" key="1">
    <citation type="submission" date="2016-11" db="EMBL/GenBank/DDBJ databases">
        <authorList>
            <person name="Varghese N."/>
            <person name="Submissions S."/>
        </authorList>
    </citation>
    <scope>NUCLEOTIDE SEQUENCE [LARGE SCALE GENOMIC DNA]</scope>
    <source>
        <strain evidence="3 4">DSM 19027</strain>
    </source>
</reference>
<proteinExistence type="predicted"/>
<dbReference type="OrthoDB" id="9811552at2"/>
<dbReference type="Gene3D" id="3.30.420.10">
    <property type="entry name" value="Ribonuclease H-like superfamily/Ribonuclease H"/>
    <property type="match status" value="1"/>
</dbReference>
<feature type="domain" description="RNase H type-1" evidence="2">
    <location>
        <begin position="126"/>
        <end position="260"/>
    </location>
</feature>
<evidence type="ECO:0000313" key="3">
    <source>
        <dbReference type="EMBL" id="SHJ25384.1"/>
    </source>
</evidence>
<feature type="region of interest" description="Disordered" evidence="1">
    <location>
        <begin position="98"/>
        <end position="118"/>
    </location>
</feature>
<dbReference type="PROSITE" id="PS50879">
    <property type="entry name" value="RNASE_H_1"/>
    <property type="match status" value="1"/>
</dbReference>
<dbReference type="Proteomes" id="UP000324781">
    <property type="component" value="Unassembled WGS sequence"/>
</dbReference>
<dbReference type="CDD" id="cd09277">
    <property type="entry name" value="RNase_HI_bacteria_like"/>
    <property type="match status" value="1"/>
</dbReference>
<dbReference type="InterPro" id="IPR036397">
    <property type="entry name" value="RNaseH_sf"/>
</dbReference>
<evidence type="ECO:0000259" key="2">
    <source>
        <dbReference type="PROSITE" id="PS50879"/>
    </source>
</evidence>
<keyword evidence="4" id="KW-1185">Reference proteome</keyword>
<dbReference type="GO" id="GO:0004523">
    <property type="term" value="F:RNA-DNA hybrid ribonuclease activity"/>
    <property type="evidence" value="ECO:0007669"/>
    <property type="project" value="InterPro"/>
</dbReference>
<sequence length="265" mass="29637">MKGKYEMAYICESELMAIYDRLSPVLAEHGYASEIAMIRDYMLKISLSTDGEKLGKLIVDYSPKKGSFSFRKDSDLSQEHYDRVTELLTGQIGMTLGATDHGTEKADKAPKPKERKTAESIDFNALPTRYQAFVDGSFIEGQIGYGAVILDRGQIVAELCGRVDDPDAFSARQVGGEIRAVMETLEWCKKHGITEISIFFDFKNIEKWAVGSYKTNTTMTQAYKQYIDACGIRIHWYKVESHTGIALNDRADELAKTGARGLSPQ</sequence>
<dbReference type="EMBL" id="FQZP01000035">
    <property type="protein sequence ID" value="SHJ25384.1"/>
    <property type="molecule type" value="Genomic_DNA"/>
</dbReference>
<accession>A0A1M6HTD4</accession>
<feature type="compositionally biased region" description="Basic and acidic residues" evidence="1">
    <location>
        <begin position="101"/>
        <end position="118"/>
    </location>
</feature>